<name>A0ACC1HFW7_9FUNG</name>
<evidence type="ECO:0000313" key="2">
    <source>
        <dbReference type="Proteomes" id="UP001145114"/>
    </source>
</evidence>
<organism evidence="1 2">
    <name type="scientific">Spiromyces aspiralis</name>
    <dbReference type="NCBI Taxonomy" id="68401"/>
    <lineage>
        <taxon>Eukaryota</taxon>
        <taxon>Fungi</taxon>
        <taxon>Fungi incertae sedis</taxon>
        <taxon>Zoopagomycota</taxon>
        <taxon>Kickxellomycotina</taxon>
        <taxon>Kickxellomycetes</taxon>
        <taxon>Kickxellales</taxon>
        <taxon>Kickxellaceae</taxon>
        <taxon>Spiromyces</taxon>
    </lineage>
</organism>
<evidence type="ECO:0000313" key="1">
    <source>
        <dbReference type="EMBL" id="KAJ1674231.1"/>
    </source>
</evidence>
<keyword evidence="2" id="KW-1185">Reference proteome</keyword>
<dbReference type="EMBL" id="JAMZIH010006146">
    <property type="protein sequence ID" value="KAJ1674231.1"/>
    <property type="molecule type" value="Genomic_DNA"/>
</dbReference>
<feature type="non-terminal residue" evidence="1">
    <location>
        <position position="1"/>
    </location>
</feature>
<gene>
    <name evidence="1" type="ORF">EV182_003699</name>
</gene>
<proteinExistence type="predicted"/>
<dbReference type="Proteomes" id="UP001145114">
    <property type="component" value="Unassembled WGS sequence"/>
</dbReference>
<comment type="caution">
    <text evidence="1">The sequence shown here is derived from an EMBL/GenBank/DDBJ whole genome shotgun (WGS) entry which is preliminary data.</text>
</comment>
<accession>A0ACC1HFW7</accession>
<protein>
    <submittedName>
        <fullName evidence="1">Uncharacterized protein</fullName>
    </submittedName>
</protein>
<reference evidence="1" key="1">
    <citation type="submission" date="2022-06" db="EMBL/GenBank/DDBJ databases">
        <title>Phylogenomic reconstructions and comparative analyses of Kickxellomycotina fungi.</title>
        <authorList>
            <person name="Reynolds N.K."/>
            <person name="Stajich J.E."/>
            <person name="Barry K."/>
            <person name="Grigoriev I.V."/>
            <person name="Crous P."/>
            <person name="Smith M.E."/>
        </authorList>
    </citation>
    <scope>NUCLEOTIDE SEQUENCE</scope>
    <source>
        <strain evidence="1">RSA 2271</strain>
    </source>
</reference>
<sequence>RPFADYLFEGVAIMDPGTVQSMFNERNILRNLTYNMHNSVRLYDDKLFRTDFRYKDVPSGNKIEWVVETDIAGYDFSIVVYATISLAAALLIYLIETLVMLTNRHLQPLISYTQEIDTRLSVVAISGTKVNECNNCGGGGGEPQHYLSPTTAVDTGDQKLDFVKHHVDAGSSHSEPPKVDGLHGNSSADTDL</sequence>